<protein>
    <recommendedName>
        <fullName evidence="1">NADPH-dependent FMN reductase-like domain-containing protein</fullName>
    </recommendedName>
</protein>
<feature type="domain" description="NADPH-dependent FMN reductase-like" evidence="1">
    <location>
        <begin position="8"/>
        <end position="120"/>
    </location>
</feature>
<dbReference type="Gene3D" id="3.40.50.360">
    <property type="match status" value="1"/>
</dbReference>
<evidence type="ECO:0000313" key="3">
    <source>
        <dbReference type="Proteomes" id="UP000034852"/>
    </source>
</evidence>
<dbReference type="Pfam" id="PF03358">
    <property type="entry name" value="FMN_red"/>
    <property type="match status" value="1"/>
</dbReference>
<dbReference type="GO" id="GO:0016491">
    <property type="term" value="F:oxidoreductase activity"/>
    <property type="evidence" value="ECO:0007669"/>
    <property type="project" value="InterPro"/>
</dbReference>
<dbReference type="AlphaFoldDB" id="A0A0G0HBF1"/>
<dbReference type="InterPro" id="IPR050712">
    <property type="entry name" value="NAD(P)H-dep_reductase"/>
</dbReference>
<dbReference type="Proteomes" id="UP000034852">
    <property type="component" value="Unassembled WGS sequence"/>
</dbReference>
<sequence>MKKALGFGFESEIIDARDLASDRTIVDWMYKGGKLPEKMQKWKEIVQKADGLIFVIPEYNHGYPGEFKIVFDMIFNEYKRKPVSVCAVSDGMFGGARMLEQVWSLTIAAHMVPTTYYVNFPFVDKMFDEKGEVKDPATRSITESKMQKMLEETEWFAKLLKGAE</sequence>
<proteinExistence type="predicted"/>
<reference evidence="2" key="1">
    <citation type="journal article" date="2015" name="Nature">
        <title>rRNA introns, odd ribosomes, and small enigmatic genomes across a large radiation of phyla.</title>
        <authorList>
            <person name="Brown C.T."/>
            <person name="Hug L.A."/>
            <person name="Thomas B.C."/>
            <person name="Sharon I."/>
            <person name="Castelle C.J."/>
            <person name="Singh A."/>
            <person name="Wilkins M.J."/>
            <person name="Williams K.H."/>
            <person name="Banfield J.F."/>
        </authorList>
    </citation>
    <scope>NUCLEOTIDE SEQUENCE [LARGE SCALE GENOMIC DNA]</scope>
</reference>
<name>A0A0G0HBF1_9BACT</name>
<evidence type="ECO:0000259" key="1">
    <source>
        <dbReference type="Pfam" id="PF03358"/>
    </source>
</evidence>
<dbReference type="GO" id="GO:0005829">
    <property type="term" value="C:cytosol"/>
    <property type="evidence" value="ECO:0007669"/>
    <property type="project" value="TreeGrafter"/>
</dbReference>
<gene>
    <name evidence="2" type="ORF">US52_C0014G0005</name>
</gene>
<dbReference type="GO" id="GO:0010181">
    <property type="term" value="F:FMN binding"/>
    <property type="evidence" value="ECO:0007669"/>
    <property type="project" value="TreeGrafter"/>
</dbReference>
<accession>A0A0G0HBF1</accession>
<evidence type="ECO:0000313" key="2">
    <source>
        <dbReference type="EMBL" id="KKQ35860.1"/>
    </source>
</evidence>
<dbReference type="PANTHER" id="PTHR30543">
    <property type="entry name" value="CHROMATE REDUCTASE"/>
    <property type="match status" value="1"/>
</dbReference>
<dbReference type="SUPFAM" id="SSF52218">
    <property type="entry name" value="Flavoproteins"/>
    <property type="match status" value="1"/>
</dbReference>
<dbReference type="InterPro" id="IPR005025">
    <property type="entry name" value="FMN_Rdtase-like_dom"/>
</dbReference>
<dbReference type="InterPro" id="IPR029039">
    <property type="entry name" value="Flavoprotein-like_sf"/>
</dbReference>
<comment type="caution">
    <text evidence="2">The sequence shown here is derived from an EMBL/GenBank/DDBJ whole genome shotgun (WGS) entry which is preliminary data.</text>
</comment>
<dbReference type="EMBL" id="LBTH01000014">
    <property type="protein sequence ID" value="KKQ35860.1"/>
    <property type="molecule type" value="Genomic_DNA"/>
</dbReference>
<dbReference type="PANTHER" id="PTHR30543:SF21">
    <property type="entry name" value="NAD(P)H-DEPENDENT FMN REDUCTASE LOT6"/>
    <property type="match status" value="1"/>
</dbReference>
<organism evidence="2 3">
    <name type="scientific">candidate division WS6 bacterium GW2011_GWA2_37_6</name>
    <dbReference type="NCBI Taxonomy" id="1619087"/>
    <lineage>
        <taxon>Bacteria</taxon>
        <taxon>Candidatus Dojkabacteria</taxon>
    </lineage>
</organism>